<dbReference type="Proteomes" id="UP000814243">
    <property type="component" value="Unassembled WGS sequence"/>
</dbReference>
<evidence type="ECO:0000313" key="1">
    <source>
        <dbReference type="EMBL" id="KAH9639895.1"/>
    </source>
</evidence>
<organism evidence="1 2">
    <name type="scientific">Spodoptera exigua</name>
    <name type="common">Beet armyworm</name>
    <name type="synonym">Noctua fulgens</name>
    <dbReference type="NCBI Taxonomy" id="7107"/>
    <lineage>
        <taxon>Eukaryota</taxon>
        <taxon>Metazoa</taxon>
        <taxon>Ecdysozoa</taxon>
        <taxon>Arthropoda</taxon>
        <taxon>Hexapoda</taxon>
        <taxon>Insecta</taxon>
        <taxon>Pterygota</taxon>
        <taxon>Neoptera</taxon>
        <taxon>Endopterygota</taxon>
        <taxon>Lepidoptera</taxon>
        <taxon>Glossata</taxon>
        <taxon>Ditrysia</taxon>
        <taxon>Noctuoidea</taxon>
        <taxon>Noctuidae</taxon>
        <taxon>Amphipyrinae</taxon>
        <taxon>Spodoptera</taxon>
    </lineage>
</organism>
<dbReference type="EMBL" id="JACEFF010000301">
    <property type="protein sequence ID" value="KAH9639895.1"/>
    <property type="molecule type" value="Genomic_DNA"/>
</dbReference>
<proteinExistence type="predicted"/>
<dbReference type="AlphaFoldDB" id="A0A922MMA5"/>
<protein>
    <submittedName>
        <fullName evidence="1">Uncharacterized protein</fullName>
    </submittedName>
</protein>
<comment type="caution">
    <text evidence="1">The sequence shown here is derived from an EMBL/GenBank/DDBJ whole genome shotgun (WGS) entry which is preliminary data.</text>
</comment>
<gene>
    <name evidence="1" type="ORF">HF086_015746</name>
</gene>
<sequence>MLLKFVMSLCSCCSDRVGIREGIATAAPGQRSINVQVRCVRQSCLDFDSASYLKKVRAAGGTTVAAVDAPDSPEPE</sequence>
<accession>A0A922MMA5</accession>
<reference evidence="1" key="1">
    <citation type="journal article" date="2021" name="G3 (Bethesda)">
        <title>Genome and transcriptome analysis of the beet armyworm Spodoptera exigua reveals targets for pest control. .</title>
        <authorList>
            <person name="Simon S."/>
            <person name="Breeschoten T."/>
            <person name="Jansen H.J."/>
            <person name="Dirks R.P."/>
            <person name="Schranz M.E."/>
            <person name="Ros V.I.D."/>
        </authorList>
    </citation>
    <scope>NUCLEOTIDE SEQUENCE</scope>
    <source>
        <strain evidence="1">TB_SE_WUR_2020</strain>
    </source>
</reference>
<evidence type="ECO:0000313" key="2">
    <source>
        <dbReference type="Proteomes" id="UP000814243"/>
    </source>
</evidence>
<name>A0A922MMA5_SPOEX</name>